<organism evidence="15 16">
    <name type="scientific">Gymnopilus junonius</name>
    <name type="common">Spectacular rustgill mushroom</name>
    <name type="synonym">Gymnopilus spectabilis subsp. junonius</name>
    <dbReference type="NCBI Taxonomy" id="109634"/>
    <lineage>
        <taxon>Eukaryota</taxon>
        <taxon>Fungi</taxon>
        <taxon>Dikarya</taxon>
        <taxon>Basidiomycota</taxon>
        <taxon>Agaricomycotina</taxon>
        <taxon>Agaricomycetes</taxon>
        <taxon>Agaricomycetidae</taxon>
        <taxon>Agaricales</taxon>
        <taxon>Agaricineae</taxon>
        <taxon>Hymenogastraceae</taxon>
        <taxon>Gymnopilus</taxon>
    </lineage>
</organism>
<keyword evidence="4" id="KW-0804">Transcription</keyword>
<keyword evidence="16" id="KW-1185">Reference proteome</keyword>
<feature type="domain" description="CCR4-NOT transcription complex subunit 1-like NOT1 connector" evidence="14">
    <location>
        <begin position="1367"/>
        <end position="1550"/>
    </location>
</feature>
<reference evidence="15" key="1">
    <citation type="submission" date="2020-11" db="EMBL/GenBank/DDBJ databases">
        <authorList>
            <consortium name="DOE Joint Genome Institute"/>
            <person name="Ahrendt S."/>
            <person name="Riley R."/>
            <person name="Andreopoulos W."/>
            <person name="LaButti K."/>
            <person name="Pangilinan J."/>
            <person name="Ruiz-duenas F.J."/>
            <person name="Barrasa J.M."/>
            <person name="Sanchez-Garcia M."/>
            <person name="Camarero S."/>
            <person name="Miyauchi S."/>
            <person name="Serrano A."/>
            <person name="Linde D."/>
            <person name="Babiker R."/>
            <person name="Drula E."/>
            <person name="Ayuso-Fernandez I."/>
            <person name="Pacheco R."/>
            <person name="Padilla G."/>
            <person name="Ferreira P."/>
            <person name="Barriuso J."/>
            <person name="Kellner H."/>
            <person name="Castanera R."/>
            <person name="Alfaro M."/>
            <person name="Ramirez L."/>
            <person name="Pisabarro A.G."/>
            <person name="Kuo A."/>
            <person name="Tritt A."/>
            <person name="Lipzen A."/>
            <person name="He G."/>
            <person name="Yan M."/>
            <person name="Ng V."/>
            <person name="Cullen D."/>
            <person name="Martin F."/>
            <person name="Rosso M.-N."/>
            <person name="Henrissat B."/>
            <person name="Hibbett D."/>
            <person name="Martinez A.T."/>
            <person name="Grigoriev I.V."/>
        </authorList>
    </citation>
    <scope>NUCLEOTIDE SEQUENCE</scope>
    <source>
        <strain evidence="15">AH 44721</strain>
    </source>
</reference>
<dbReference type="InterPro" id="IPR038535">
    <property type="entry name" value="CNOT1_TTP_bind_sf"/>
</dbReference>
<dbReference type="InterPro" id="IPR032191">
    <property type="entry name" value="CNOT1_CAF1_bind"/>
</dbReference>
<dbReference type="PANTHER" id="PTHR13162">
    <property type="entry name" value="CCR4-NOT TRANSCRIPTION COMPLEX"/>
    <property type="match status" value="1"/>
</dbReference>
<feature type="compositionally biased region" description="Polar residues" evidence="8">
    <location>
        <begin position="1321"/>
        <end position="1348"/>
    </location>
</feature>
<evidence type="ECO:0000256" key="6">
    <source>
        <dbReference type="ARBA" id="ARBA00059181"/>
    </source>
</evidence>
<feature type="domain" description="CCR4-NOT transcription complex subunit 1 HEAT repeat" evidence="13">
    <location>
        <begin position="475"/>
        <end position="619"/>
    </location>
</feature>
<dbReference type="CDD" id="cd20710">
    <property type="entry name" value="NOT1_connector"/>
    <property type="match status" value="1"/>
</dbReference>
<dbReference type="InterPro" id="IPR024557">
    <property type="entry name" value="CNOT1_dom_4"/>
</dbReference>
<feature type="domain" description="CCR4-NOT transcription complex subunit 1 CAF1-binding" evidence="11">
    <location>
        <begin position="830"/>
        <end position="1045"/>
    </location>
</feature>
<comment type="function">
    <text evidence="6">Acts as a component of the CCR4-NOT core complex, which in the nucleus seems to be a general transcription factor, and in the cytoplasm the major mRNA deadenylase involved in mRNA turnover. The NOT protein subcomplex negatively regulates the basal and activated transcription of many genes. Preferentially affects TC-type TATA element-dependent transcription. Could directly or indirectly inhibit component(s) of the general transcription machinery.</text>
</comment>
<evidence type="ECO:0000256" key="5">
    <source>
        <dbReference type="ARBA" id="ARBA00023242"/>
    </source>
</evidence>
<dbReference type="FunFam" id="1.25.40.180:FF:000012">
    <property type="entry name" value="Ccr4-Not transcription complex subunit"/>
    <property type="match status" value="1"/>
</dbReference>
<keyword evidence="3" id="KW-0805">Transcription regulation</keyword>
<comment type="caution">
    <text evidence="15">The sequence shown here is derived from an EMBL/GenBank/DDBJ whole genome shotgun (WGS) entry which is preliminary data.</text>
</comment>
<evidence type="ECO:0000259" key="13">
    <source>
        <dbReference type="Pfam" id="PF16418"/>
    </source>
</evidence>
<feature type="domain" description="CCR4-NOT transcription complex subunit 1" evidence="10">
    <location>
        <begin position="1124"/>
        <end position="1266"/>
    </location>
</feature>
<dbReference type="InterPro" id="IPR032194">
    <property type="entry name" value="CNOT1_HEAT"/>
</dbReference>
<evidence type="ECO:0000259" key="10">
    <source>
        <dbReference type="Pfam" id="PF12842"/>
    </source>
</evidence>
<dbReference type="Pfam" id="PF12842">
    <property type="entry name" value="DUF3819"/>
    <property type="match status" value="1"/>
</dbReference>
<dbReference type="OrthoDB" id="1933107at2759"/>
<dbReference type="EMBL" id="JADNYJ010000188">
    <property type="protein sequence ID" value="KAF8876043.1"/>
    <property type="molecule type" value="Genomic_DNA"/>
</dbReference>
<dbReference type="Pfam" id="PF25097">
    <property type="entry name" value="ARM_Cnot1"/>
    <property type="match status" value="1"/>
</dbReference>
<dbReference type="Gene3D" id="1.25.40.790">
    <property type="match status" value="1"/>
</dbReference>
<evidence type="ECO:0000256" key="1">
    <source>
        <dbReference type="ARBA" id="ARBA00004123"/>
    </source>
</evidence>
<feature type="domain" description="CCR4-Not complex component Not1 C-terminal" evidence="9">
    <location>
        <begin position="1719"/>
        <end position="2074"/>
    </location>
</feature>
<evidence type="ECO:0000313" key="15">
    <source>
        <dbReference type="EMBL" id="KAF8876043.1"/>
    </source>
</evidence>
<feature type="region of interest" description="Disordered" evidence="8">
    <location>
        <begin position="1553"/>
        <end position="1573"/>
    </location>
</feature>
<feature type="region of interest" description="Disordered" evidence="8">
    <location>
        <begin position="1313"/>
        <end position="1348"/>
    </location>
</feature>
<dbReference type="InterPro" id="IPR055454">
    <property type="entry name" value="CNOT1-like_NOT1_connector"/>
</dbReference>
<dbReference type="GO" id="GO:0030015">
    <property type="term" value="C:CCR4-NOT core complex"/>
    <property type="evidence" value="ECO:0007669"/>
    <property type="project" value="InterPro"/>
</dbReference>
<evidence type="ECO:0000256" key="3">
    <source>
        <dbReference type="ARBA" id="ARBA00023015"/>
    </source>
</evidence>
<evidence type="ECO:0000259" key="14">
    <source>
        <dbReference type="Pfam" id="PF25097"/>
    </source>
</evidence>
<dbReference type="Gene3D" id="1.25.40.180">
    <property type="match status" value="1"/>
</dbReference>
<evidence type="ECO:0000256" key="2">
    <source>
        <dbReference type="ARBA" id="ARBA00022491"/>
    </source>
</evidence>
<dbReference type="Gene3D" id="1.25.40.840">
    <property type="entry name" value="CCR4-NOT transcription complex subunit 1 TTP binding domain"/>
    <property type="match status" value="1"/>
</dbReference>
<dbReference type="Pfam" id="PF16418">
    <property type="entry name" value="CNOT1_HEAT"/>
    <property type="match status" value="1"/>
</dbReference>
<feature type="compositionally biased region" description="Polar residues" evidence="8">
    <location>
        <begin position="1554"/>
        <end position="1569"/>
    </location>
</feature>
<evidence type="ECO:0000256" key="7">
    <source>
        <dbReference type="ARBA" id="ARBA00074459"/>
    </source>
</evidence>
<dbReference type="GO" id="GO:0060090">
    <property type="term" value="F:molecular adaptor activity"/>
    <property type="evidence" value="ECO:0007669"/>
    <property type="project" value="TreeGrafter"/>
</dbReference>
<comment type="subcellular location">
    <subcellularLocation>
        <location evidence="1">Nucleus</location>
    </subcellularLocation>
</comment>
<dbReference type="GO" id="GO:0000289">
    <property type="term" value="P:nuclear-transcribed mRNA poly(A) tail shortening"/>
    <property type="evidence" value="ECO:0007669"/>
    <property type="project" value="UniProtKB-ARBA"/>
</dbReference>
<evidence type="ECO:0000259" key="11">
    <source>
        <dbReference type="Pfam" id="PF16415"/>
    </source>
</evidence>
<dbReference type="Gene3D" id="1.25.40.800">
    <property type="match status" value="1"/>
</dbReference>
<dbReference type="PANTHER" id="PTHR13162:SF8">
    <property type="entry name" value="CCR4-NOT TRANSCRIPTION COMPLEX SUBUNIT 1"/>
    <property type="match status" value="1"/>
</dbReference>
<evidence type="ECO:0000256" key="4">
    <source>
        <dbReference type="ARBA" id="ARBA00023163"/>
    </source>
</evidence>
<proteinExistence type="predicted"/>
<accession>A0A9P5NAU4</accession>
<dbReference type="GO" id="GO:0017148">
    <property type="term" value="P:negative regulation of translation"/>
    <property type="evidence" value="ECO:0007669"/>
    <property type="project" value="InterPro"/>
</dbReference>
<feature type="domain" description="CCR4-NOT transcription complex subunit 1 TTP binding" evidence="12">
    <location>
        <begin position="664"/>
        <end position="818"/>
    </location>
</feature>
<evidence type="ECO:0000256" key="8">
    <source>
        <dbReference type="SAM" id="MobiDB-lite"/>
    </source>
</evidence>
<name>A0A9P5NAU4_GYMJU</name>
<dbReference type="GO" id="GO:0000932">
    <property type="term" value="C:P-body"/>
    <property type="evidence" value="ECO:0007669"/>
    <property type="project" value="TreeGrafter"/>
</dbReference>
<evidence type="ECO:0000259" key="9">
    <source>
        <dbReference type="Pfam" id="PF04054"/>
    </source>
</evidence>
<evidence type="ECO:0000259" key="12">
    <source>
        <dbReference type="Pfam" id="PF16417"/>
    </source>
</evidence>
<evidence type="ECO:0000313" key="16">
    <source>
        <dbReference type="Proteomes" id="UP000724874"/>
    </source>
</evidence>
<dbReference type="InterPro" id="IPR040398">
    <property type="entry name" value="Not1"/>
</dbReference>
<dbReference type="InterPro" id="IPR007196">
    <property type="entry name" value="CCR4-Not_Not1_C"/>
</dbReference>
<keyword evidence="5" id="KW-0539">Nucleus</keyword>
<dbReference type="Proteomes" id="UP000724874">
    <property type="component" value="Unassembled WGS sequence"/>
</dbReference>
<dbReference type="Pfam" id="PF16417">
    <property type="entry name" value="CNOT1_TTP_bind"/>
    <property type="match status" value="1"/>
</dbReference>
<protein>
    <recommendedName>
        <fullName evidence="7">General negative regulator of transcription subunit 1</fullName>
    </recommendedName>
</protein>
<gene>
    <name evidence="15" type="ORF">CPB84DRAFT_1796205</name>
</gene>
<dbReference type="GO" id="GO:0005634">
    <property type="term" value="C:nucleus"/>
    <property type="evidence" value="ECO:0007669"/>
    <property type="project" value="UniProtKB-SubCell"/>
</dbReference>
<dbReference type="Pfam" id="PF16415">
    <property type="entry name" value="CNOT1_CAF1_bind"/>
    <property type="match status" value="1"/>
</dbReference>
<sequence>MDNPPATNIHTIVKAQIVFLLSTLTEENFERNQMEIRSLSEQHGVDTYIHFIRRLIVHSQPRLLPNQPASAFDASISLTFRLLVQETQRLARDPFLADRFREGVGSGEGDSFRHFDLARFVDRVGLRPLERLVLAAAIVGGQTRKELSNQATSLIRAEFDNAVLELCQSPPLEHADFNPNQLAKLMSNLLSDVPQDSPILDATQRQALIVAAQSKFGKEAMGSILHRIFTKLSLPPTTSLVEVLVQFGAEVTSDPEAVKGLLERFGVTETNPPRSDQVVEIISTLSHLAAEGSSICDVGSLVRAIVSYDVPLNWPKFIKSFDCTDRHGVDTATLKMLIAILLNSPRDADPHAVTGFWETWSNPLYQLRLLDALLSLPADTFNFVQLPGRRIVTVDDVSIASPTIKSLAANVQGQTWNSLELFQVLVRLAGSEPLEVRNFVREMLDKAIKISAEIVHMGLLQVQDLPWNDIRLEYSRKLLAMFLAGHPNHQLVFMRIWQIEPSYLTDAFRDFYDENPLNITRILDVAQDLKILESLLEVRPFTFALDVAALASRREYLNLDKWLADNVANYGAEFLSSVIRFLEQKMESEKATRLSDPAIESRTMSLNPTTITIILRVLRNNSSLLEPTDLDACIEVRNACLQVYPRLMSLTPNSDAESGLTVITYPNEIESEVDGIYKQMYDENMTIDEVILMLERYKESSNPRDHEVFSCMIHFLFDEYKFFQSYYPARELAMTGYLFGSLIRHSLIDYIPLGIAMRYIIDALNCPPDTNLFKFGLQALSRFEFRLPEWRPLCEALIRIPHLMEARPDLMNTLQRTLTIQPDIISEPLEAPPEELSDRILFIVNNLAPNNFDAKLKEMREHFVDQYARWFANYLVDQRISTEPNNHPLYLRFLDALDRQVLSKFILQETFVKAAALLNSDKSISGSDRNALKNVGTWLGTITLARDQPIKHKNLSFKDLLLEGYESGRLVVAIPFVCKTLEPCAKSTVFKPPNPWLMAVISLLAELYHFGDLKLNPKFDIEILCKSLKVDLDSVEPTTILRSRPLDSLTGLPLPEYPEDIGLLPISGDNPPQGQMVDSQVLVIGQSGAEAPRPLGAHIEAILSNLVQLVHINPQLAPFNVNSTFKRAVQLAVERAVREIILPVVERSVTIAGISTRELVAKDFAAEPNEEKLRRAGHLMAQKLAGSLALVTCKEPLKSNLATHLRQYLSDRGFNEQMVPEQVILILVQDNLDIACAAIEKAAMERAVTDVDEGFAQSYDVRRRHRELRSAQPFWDPSVPPSTFIATLPDPLRIKPNGVQPLQAAVYEDFGVDPKRRTDSRPASVTSFNTSAPYSQSPSLDHALNQSQSLHSHQEAMERFSILTRDLEAVMLQYPNQSLATLPSNHDIRHLVRQIMLLAEEAADRSRTPLMMSQKIVQLLYKTASPLGREVYVALLDQLCRLFEDVAKEAITWLLYAEDERKFNVPVTVTLLRSGLVNTTLQDQQLAKLLFEDPRPILQSFAANLIRECLSSNPPVATQAQFVYSLEILSQLAASGKSNEDVNRLLDDLRGVRRSSTSTPDTAFATQPSAKPENEQLREKLFIWFQQWVNIFQRSHSPEKSFVPFITQLTKQGILKMEDVSSFFFRVCAESSVNSYMKCVASGDYDYSFQALDAMSRLIVYIIKYHGDASGVNNNQAKVHYFTKILSIFVLVLASLHEEQGPNFQQKPFFRFFSSLVNDLHSIESHLGPVYFQLLIAIGDTYSSLQPTYFPGFAFSWMCLISHRLFMPKLLLSENREGWSAFHKLLLSLFKFLSPFLKDSDLQAAGRDLYRGALRLLLVLLHDFPEFLSEYYFTLCDVIPPRCIQLRNIILSAFPPAIILPDPHLRNIKFDAIPEMGPIPPILSDFTSGLKNGDLRGYLDQFLLNRGTPSFLPSLKDRLRLKGGESNETYNLSLINSLVMYIGVSSVAQAKARSGSSLFVASDPGVVALQYLAINLEVEGQHHLLSSMVLHLRYPNAHTHWFSSLLLHLFLEVNDERFREVMTKVLLERFIVHRPHPWGALVTFIELLRNPKYDFWSKEFIRIGPEVTLLLESVARSIFQP</sequence>
<keyword evidence="2" id="KW-0678">Repressor</keyword>
<dbReference type="Pfam" id="PF04054">
    <property type="entry name" value="Not1"/>
    <property type="match status" value="1"/>
</dbReference>
<dbReference type="InterPro" id="IPR032193">
    <property type="entry name" value="CNOT1_TTP_bind"/>
</dbReference>